<dbReference type="OrthoDB" id="9797742at2"/>
<dbReference type="CDD" id="cd04182">
    <property type="entry name" value="GT_2_like_f"/>
    <property type="match status" value="1"/>
</dbReference>
<proteinExistence type="predicted"/>
<dbReference type="Proteomes" id="UP000215027">
    <property type="component" value="Chromosome I"/>
</dbReference>
<dbReference type="RefSeq" id="WP_095044309.1">
    <property type="nucleotide sequence ID" value="NZ_LN890655.1"/>
</dbReference>
<feature type="domain" description="MobA-like NTP transferase" evidence="2">
    <location>
        <begin position="272"/>
        <end position="434"/>
    </location>
</feature>
<dbReference type="AlphaFoldDB" id="A0A160T697"/>
<name>A0A160T697_9CHLR</name>
<evidence type="ECO:0000256" key="1">
    <source>
        <dbReference type="SAM" id="MobiDB-lite"/>
    </source>
</evidence>
<dbReference type="Gene3D" id="3.90.550.10">
    <property type="entry name" value="Spore Coat Polysaccharide Biosynthesis Protein SpsA, Chain A"/>
    <property type="match status" value="1"/>
</dbReference>
<evidence type="ECO:0000259" key="2">
    <source>
        <dbReference type="Pfam" id="PF12804"/>
    </source>
</evidence>
<dbReference type="KEGG" id="pbf:CFX0092_A3171"/>
<dbReference type="PANTHER" id="PTHR43777">
    <property type="entry name" value="MOLYBDENUM COFACTOR CYTIDYLYLTRANSFERASE"/>
    <property type="match status" value="1"/>
</dbReference>
<organism evidence="3 4">
    <name type="scientific">Candidatus Promineifilum breve</name>
    <dbReference type="NCBI Taxonomy" id="1806508"/>
    <lineage>
        <taxon>Bacteria</taxon>
        <taxon>Bacillati</taxon>
        <taxon>Chloroflexota</taxon>
        <taxon>Ardenticatenia</taxon>
        <taxon>Candidatus Promineifilales</taxon>
        <taxon>Candidatus Promineifilaceae</taxon>
        <taxon>Candidatus Promineifilum</taxon>
    </lineage>
</organism>
<evidence type="ECO:0000313" key="4">
    <source>
        <dbReference type="Proteomes" id="UP000215027"/>
    </source>
</evidence>
<sequence length="478" mass="50375">MTAGRWSLAAALGIGDGPELVAFVGGGGKTSLLFALAAELPGRVVITTTTRIFAAQMNRAPAVVSAADLSPLAAALDQHGRCLVVGRVEGEKALGVPPDLPAQLLARPDVDFVLVEADGARMRPIKAPADHEPVMPLGTTLLVPVAGLDALEGLLDDVAHRPERIREITNYELRIRNEEGRSGMGGLPSLREGRLTAAGLARVLVDTRGGLKDAPAGARIVPFLNKVETSERLAAAREAAALMLDEQRIDRVVIGALQGATSVREVRRRVAAVVLAAGESRRMGRNKLLLPWGDTTVLGQTVANATASGVTQVIVVVGHEGEAVTRAAGVPGVASILWNKDYAKGMLASVQAAVRHLPPTIEAILVILGDQPMVEPVVFDALLTAYAASPLGFVAPSHHGQRGNPVLIDRRHFAELLTLPPEAAPRHLLQRHPDDLLTVEVDTDAVLHDLDRPEDYEKWRGAGSGGRVAGGAFRNPVG</sequence>
<dbReference type="InterPro" id="IPR029044">
    <property type="entry name" value="Nucleotide-diphossugar_trans"/>
</dbReference>
<dbReference type="Pfam" id="PF12804">
    <property type="entry name" value="NTP_transf_3"/>
    <property type="match status" value="1"/>
</dbReference>
<dbReference type="InterPro" id="IPR017587">
    <property type="entry name" value="YqeC"/>
</dbReference>
<dbReference type="PANTHER" id="PTHR43777:SF1">
    <property type="entry name" value="MOLYBDENUM COFACTOR CYTIDYLYLTRANSFERASE"/>
    <property type="match status" value="1"/>
</dbReference>
<feature type="region of interest" description="Disordered" evidence="1">
    <location>
        <begin position="458"/>
        <end position="478"/>
    </location>
</feature>
<evidence type="ECO:0000313" key="3">
    <source>
        <dbReference type="EMBL" id="CUS05049.2"/>
    </source>
</evidence>
<protein>
    <recommendedName>
        <fullName evidence="2">MobA-like NTP transferase domain-containing protein</fullName>
    </recommendedName>
</protein>
<dbReference type="EMBL" id="LN890655">
    <property type="protein sequence ID" value="CUS05049.2"/>
    <property type="molecule type" value="Genomic_DNA"/>
</dbReference>
<accession>A0A160T697</accession>
<dbReference type="InterPro" id="IPR025877">
    <property type="entry name" value="MobA-like_NTP_Trfase"/>
</dbReference>
<dbReference type="Pfam" id="PF19842">
    <property type="entry name" value="YqeC"/>
    <property type="match status" value="1"/>
</dbReference>
<dbReference type="GO" id="GO:0016779">
    <property type="term" value="F:nucleotidyltransferase activity"/>
    <property type="evidence" value="ECO:0007669"/>
    <property type="project" value="UniProtKB-ARBA"/>
</dbReference>
<gene>
    <name evidence="3" type="ORF">CFX0092_A3171</name>
</gene>
<dbReference type="SUPFAM" id="SSF53448">
    <property type="entry name" value="Nucleotide-diphospho-sugar transferases"/>
    <property type="match status" value="1"/>
</dbReference>
<reference evidence="3" key="1">
    <citation type="submission" date="2016-01" db="EMBL/GenBank/DDBJ databases">
        <authorList>
            <person name="Mcilroy J.S."/>
            <person name="Karst M S."/>
            <person name="Albertsen M."/>
        </authorList>
    </citation>
    <scope>NUCLEOTIDE SEQUENCE</scope>
    <source>
        <strain evidence="3">Cfx-K</strain>
    </source>
</reference>
<dbReference type="NCBIfam" id="TIGR03172">
    <property type="entry name" value="selenium cofactor biosynthesis protein YqeC"/>
    <property type="match status" value="1"/>
</dbReference>
<keyword evidence="4" id="KW-1185">Reference proteome</keyword>